<dbReference type="AlphaFoldDB" id="A0A3R6H501"/>
<dbReference type="GO" id="GO:0005829">
    <property type="term" value="C:cytosol"/>
    <property type="evidence" value="ECO:0007669"/>
    <property type="project" value="TreeGrafter"/>
</dbReference>
<keyword evidence="9 19" id="KW-0285">Flavoprotein</keyword>
<dbReference type="InterPro" id="IPR016167">
    <property type="entry name" value="FAD-bd_PCMH_sub1"/>
</dbReference>
<dbReference type="NCBIfam" id="NF000755">
    <property type="entry name" value="PRK00046.1"/>
    <property type="match status" value="1"/>
</dbReference>
<dbReference type="PANTHER" id="PTHR21071">
    <property type="entry name" value="UDP-N-ACETYLENOLPYRUVOYLGLUCOSAMINE REDUCTASE"/>
    <property type="match status" value="1"/>
</dbReference>
<dbReference type="SUPFAM" id="SSF56176">
    <property type="entry name" value="FAD-binding/transporter-associated domain-like"/>
    <property type="match status" value="1"/>
</dbReference>
<dbReference type="PROSITE" id="PS51387">
    <property type="entry name" value="FAD_PCMH"/>
    <property type="match status" value="1"/>
</dbReference>
<comment type="catalytic activity">
    <reaction evidence="18 19">
        <text>UDP-N-acetyl-alpha-D-muramate + NADP(+) = UDP-N-acetyl-3-O-(1-carboxyvinyl)-alpha-D-glucosamine + NADPH + H(+)</text>
        <dbReference type="Rhea" id="RHEA:12248"/>
        <dbReference type="ChEBI" id="CHEBI:15378"/>
        <dbReference type="ChEBI" id="CHEBI:57783"/>
        <dbReference type="ChEBI" id="CHEBI:58349"/>
        <dbReference type="ChEBI" id="CHEBI:68483"/>
        <dbReference type="ChEBI" id="CHEBI:70757"/>
        <dbReference type="EC" id="1.3.1.98"/>
    </reaction>
</comment>
<dbReference type="GO" id="GO:0008762">
    <property type="term" value="F:UDP-N-acetylmuramate dehydrogenase activity"/>
    <property type="evidence" value="ECO:0007669"/>
    <property type="project" value="UniProtKB-UniRule"/>
</dbReference>
<dbReference type="NCBIfam" id="TIGR00179">
    <property type="entry name" value="murB"/>
    <property type="match status" value="1"/>
</dbReference>
<dbReference type="GO" id="GO:0051301">
    <property type="term" value="P:cell division"/>
    <property type="evidence" value="ECO:0007669"/>
    <property type="project" value="UniProtKB-KW"/>
</dbReference>
<evidence type="ECO:0000256" key="16">
    <source>
        <dbReference type="ARBA" id="ARBA00023316"/>
    </source>
</evidence>
<dbReference type="GO" id="GO:0071555">
    <property type="term" value="P:cell wall organization"/>
    <property type="evidence" value="ECO:0007669"/>
    <property type="project" value="UniProtKB-KW"/>
</dbReference>
<evidence type="ECO:0000256" key="12">
    <source>
        <dbReference type="ARBA" id="ARBA00022960"/>
    </source>
</evidence>
<dbReference type="EMBL" id="QRIN01000037">
    <property type="protein sequence ID" value="RHG64985.1"/>
    <property type="molecule type" value="Genomic_DNA"/>
</dbReference>
<evidence type="ECO:0000256" key="3">
    <source>
        <dbReference type="ARBA" id="ARBA00004496"/>
    </source>
</evidence>
<dbReference type="Gene3D" id="3.30.465.10">
    <property type="match status" value="1"/>
</dbReference>
<keyword evidence="15 19" id="KW-0131">Cell cycle</keyword>
<dbReference type="UniPathway" id="UPA00219"/>
<dbReference type="Gene3D" id="3.90.78.10">
    <property type="entry name" value="UDP-N-acetylenolpyruvoylglucosamine reductase, C-terminal domain"/>
    <property type="match status" value="1"/>
</dbReference>
<comment type="function">
    <text evidence="2 19">Cell wall formation.</text>
</comment>
<comment type="cofactor">
    <cofactor evidence="1 19">
        <name>FAD</name>
        <dbReference type="ChEBI" id="CHEBI:57692"/>
    </cofactor>
</comment>
<dbReference type="GO" id="GO:0009252">
    <property type="term" value="P:peptidoglycan biosynthetic process"/>
    <property type="evidence" value="ECO:0007669"/>
    <property type="project" value="UniProtKB-UniRule"/>
</dbReference>
<evidence type="ECO:0000256" key="6">
    <source>
        <dbReference type="ARBA" id="ARBA00015188"/>
    </source>
</evidence>
<keyword evidence="13 19" id="KW-0573">Peptidoglycan synthesis</keyword>
<keyword evidence="8 19" id="KW-0132">Cell division</keyword>
<evidence type="ECO:0000256" key="17">
    <source>
        <dbReference type="ARBA" id="ARBA00031026"/>
    </source>
</evidence>
<dbReference type="GO" id="GO:0008360">
    <property type="term" value="P:regulation of cell shape"/>
    <property type="evidence" value="ECO:0007669"/>
    <property type="project" value="UniProtKB-KW"/>
</dbReference>
<gene>
    <name evidence="19" type="primary">murB</name>
    <name evidence="21" type="ORF">DW250_09520</name>
</gene>
<evidence type="ECO:0000256" key="9">
    <source>
        <dbReference type="ARBA" id="ARBA00022630"/>
    </source>
</evidence>
<keyword evidence="14 19" id="KW-0560">Oxidoreductase</keyword>
<protein>
    <recommendedName>
        <fullName evidence="6 19">UDP-N-acetylenolpyruvoylglucosamine reductase</fullName>
        <ecNumber evidence="5 19">1.3.1.98</ecNumber>
    </recommendedName>
    <alternativeName>
        <fullName evidence="17 19">UDP-N-acetylmuramate dehydrogenase</fullName>
    </alternativeName>
</protein>
<dbReference type="PANTHER" id="PTHR21071:SF4">
    <property type="entry name" value="UDP-N-ACETYLENOLPYRUVOYLGLUCOSAMINE REDUCTASE"/>
    <property type="match status" value="1"/>
</dbReference>
<sequence>MKDIRNYSLLAHNTFGIDAKCSRFLEYESVEEARQIVGLLTEADQPLLILGGGSNLLLTGDYAGSVLHSAIMGIEVLDNKTLAAAEADDALCNPDWVFLSCGSGEVFDDVVAYAVEHGYHGAENLSIIPGEVGASAVQNIGAYGVEAKDIIYKVEAVEIATGRVVVFDNADCEYSYRQSKFKHEWKDKYLVTHVIYRLQKTFRPDLDYGNIRSALEAKRIAEPTAQQLRDVIIEIREAKLPDPKVLGNAGSFFMNPIVEKAKYEELAALYPGMPHYAIDDSHEKVPAGWMIDQCGWKGKSLGRAGVHDKQALVLVNRGGATGEEIVKLCETIQEDVKQKFGIEIHPEVNVK</sequence>
<feature type="active site" description="Proton donor" evidence="19">
    <location>
        <position position="251"/>
    </location>
</feature>
<organism evidence="21 22">
    <name type="scientific">Segatella copri</name>
    <dbReference type="NCBI Taxonomy" id="165179"/>
    <lineage>
        <taxon>Bacteria</taxon>
        <taxon>Pseudomonadati</taxon>
        <taxon>Bacteroidota</taxon>
        <taxon>Bacteroidia</taxon>
        <taxon>Bacteroidales</taxon>
        <taxon>Prevotellaceae</taxon>
        <taxon>Segatella</taxon>
    </lineage>
</organism>
<evidence type="ECO:0000256" key="19">
    <source>
        <dbReference type="HAMAP-Rule" id="MF_00037"/>
    </source>
</evidence>
<evidence type="ECO:0000313" key="22">
    <source>
        <dbReference type="Proteomes" id="UP000286501"/>
    </source>
</evidence>
<evidence type="ECO:0000256" key="18">
    <source>
        <dbReference type="ARBA" id="ARBA00048914"/>
    </source>
</evidence>
<dbReference type="InterPro" id="IPR006094">
    <property type="entry name" value="Oxid_FAD_bind_N"/>
</dbReference>
<dbReference type="InterPro" id="IPR016169">
    <property type="entry name" value="FAD-bd_PCMH_sub2"/>
</dbReference>
<evidence type="ECO:0000256" key="14">
    <source>
        <dbReference type="ARBA" id="ARBA00023002"/>
    </source>
</evidence>
<dbReference type="Proteomes" id="UP000286501">
    <property type="component" value="Unassembled WGS sequence"/>
</dbReference>
<dbReference type="InterPro" id="IPR036635">
    <property type="entry name" value="MurB_C_sf"/>
</dbReference>
<evidence type="ECO:0000256" key="8">
    <source>
        <dbReference type="ARBA" id="ARBA00022618"/>
    </source>
</evidence>
<feature type="active site" evidence="19">
    <location>
        <position position="177"/>
    </location>
</feature>
<evidence type="ECO:0000256" key="2">
    <source>
        <dbReference type="ARBA" id="ARBA00003921"/>
    </source>
</evidence>
<evidence type="ECO:0000256" key="15">
    <source>
        <dbReference type="ARBA" id="ARBA00023306"/>
    </source>
</evidence>
<dbReference type="Gene3D" id="3.30.43.10">
    <property type="entry name" value="Uridine Diphospho-n-acetylenolpyruvylglucosamine Reductase, domain 2"/>
    <property type="match status" value="1"/>
</dbReference>
<dbReference type="EC" id="1.3.1.98" evidence="5 19"/>
<keyword evidence="7 19" id="KW-0963">Cytoplasm</keyword>
<evidence type="ECO:0000256" key="7">
    <source>
        <dbReference type="ARBA" id="ARBA00022490"/>
    </source>
</evidence>
<reference evidence="21 22" key="1">
    <citation type="submission" date="2018-08" db="EMBL/GenBank/DDBJ databases">
        <title>A genome reference for cultivated species of the human gut microbiota.</title>
        <authorList>
            <person name="Zou Y."/>
            <person name="Xue W."/>
            <person name="Luo G."/>
        </authorList>
    </citation>
    <scope>NUCLEOTIDE SEQUENCE [LARGE SCALE GENOMIC DNA]</scope>
    <source>
        <strain evidence="21 22">AM22-1</strain>
    </source>
</reference>
<feature type="domain" description="FAD-binding PCMH-type" evidence="20">
    <location>
        <begin position="17"/>
        <end position="201"/>
    </location>
</feature>
<dbReference type="HAMAP" id="MF_00037">
    <property type="entry name" value="MurB"/>
    <property type="match status" value="1"/>
</dbReference>
<keyword evidence="11 19" id="KW-0521">NADP</keyword>
<dbReference type="Pfam" id="PF01565">
    <property type="entry name" value="FAD_binding_4"/>
    <property type="match status" value="1"/>
</dbReference>
<feature type="active site" evidence="19">
    <location>
        <position position="347"/>
    </location>
</feature>
<comment type="subcellular location">
    <subcellularLocation>
        <location evidence="3 19">Cytoplasm</location>
    </subcellularLocation>
</comment>
<keyword evidence="12 19" id="KW-0133">Cell shape</keyword>
<evidence type="ECO:0000256" key="1">
    <source>
        <dbReference type="ARBA" id="ARBA00001974"/>
    </source>
</evidence>
<comment type="pathway">
    <text evidence="4 19">Cell wall biogenesis; peptidoglycan biosynthesis.</text>
</comment>
<name>A0A3R6H501_9BACT</name>
<evidence type="ECO:0000256" key="5">
    <source>
        <dbReference type="ARBA" id="ARBA00012518"/>
    </source>
</evidence>
<evidence type="ECO:0000259" key="20">
    <source>
        <dbReference type="PROSITE" id="PS51387"/>
    </source>
</evidence>
<dbReference type="InterPro" id="IPR036318">
    <property type="entry name" value="FAD-bd_PCMH-like_sf"/>
</dbReference>
<dbReference type="InterPro" id="IPR016166">
    <property type="entry name" value="FAD-bd_PCMH"/>
</dbReference>
<evidence type="ECO:0000256" key="4">
    <source>
        <dbReference type="ARBA" id="ARBA00004752"/>
    </source>
</evidence>
<dbReference type="SUPFAM" id="SSF56194">
    <property type="entry name" value="Uridine diphospho-N-Acetylenolpyruvylglucosamine reductase, MurB, C-terminal domain"/>
    <property type="match status" value="1"/>
</dbReference>
<keyword evidence="16 19" id="KW-0961">Cell wall biogenesis/degradation</keyword>
<dbReference type="InterPro" id="IPR003170">
    <property type="entry name" value="MurB"/>
</dbReference>
<comment type="caution">
    <text evidence="21">The sequence shown here is derived from an EMBL/GenBank/DDBJ whole genome shotgun (WGS) entry which is preliminary data.</text>
</comment>
<dbReference type="RefSeq" id="WP_118201051.1">
    <property type="nucleotide sequence ID" value="NZ_QRIE01000040.1"/>
</dbReference>
<evidence type="ECO:0000313" key="21">
    <source>
        <dbReference type="EMBL" id="RHG64985.1"/>
    </source>
</evidence>
<dbReference type="GO" id="GO:0071949">
    <property type="term" value="F:FAD binding"/>
    <property type="evidence" value="ECO:0007669"/>
    <property type="project" value="InterPro"/>
</dbReference>
<accession>A0A3R6H501</accession>
<dbReference type="Pfam" id="PF02873">
    <property type="entry name" value="MurB_C"/>
    <property type="match status" value="1"/>
</dbReference>
<evidence type="ECO:0000256" key="11">
    <source>
        <dbReference type="ARBA" id="ARBA00022857"/>
    </source>
</evidence>
<proteinExistence type="inferred from homology"/>
<evidence type="ECO:0000256" key="10">
    <source>
        <dbReference type="ARBA" id="ARBA00022827"/>
    </source>
</evidence>
<dbReference type="InterPro" id="IPR011601">
    <property type="entry name" value="MurB_C"/>
</dbReference>
<comment type="similarity">
    <text evidence="19">Belongs to the MurB family.</text>
</comment>
<evidence type="ECO:0000256" key="13">
    <source>
        <dbReference type="ARBA" id="ARBA00022984"/>
    </source>
</evidence>
<keyword evidence="10 19" id="KW-0274">FAD</keyword>